<dbReference type="GO" id="GO:0016020">
    <property type="term" value="C:membrane"/>
    <property type="evidence" value="ECO:0007669"/>
    <property type="project" value="TreeGrafter"/>
</dbReference>
<dbReference type="PANTHER" id="PTHR12242">
    <property type="entry name" value="OS02G0130600 PROTEIN-RELATED"/>
    <property type="match status" value="1"/>
</dbReference>
<keyword evidence="1" id="KW-0472">Membrane</keyword>
<sequence length="281" mass="31900">MNAVKKYFKEECQLLMLSLEHPKSSDFYISVWQTTRSPLPLLIWRTLLFLSSLGIVIASLTYYIISPVSFGYWFIYLTHWGLILKVFATGFGAAISARCYFYGPINAEFTLPWYVKTFWILHNVSVPLAFLITLFYWAILYNTNFLEEMNQALDIAIHGVNSLIMFLHHMTSSHPTRFLHLVHPFAFAVIYVFFSIIYYLAGGMNPLGQPFIYPVLHWGETGTAIVVVIVTGLLLISLHFVTIGLGTARNAVANRILRPSVTVHVDEAVALQNTNPQITTV</sequence>
<evidence type="ECO:0000313" key="3">
    <source>
        <dbReference type="Proteomes" id="UP001153954"/>
    </source>
</evidence>
<protein>
    <recommendedName>
        <fullName evidence="4">Protein rolling stone</fullName>
    </recommendedName>
</protein>
<feature type="transmembrane region" description="Helical" evidence="1">
    <location>
        <begin position="151"/>
        <end position="169"/>
    </location>
</feature>
<dbReference type="PANTHER" id="PTHR12242:SF49">
    <property type="entry name" value="HEADBUTT, ISOFORM E"/>
    <property type="match status" value="1"/>
</dbReference>
<dbReference type="Proteomes" id="UP001153954">
    <property type="component" value="Unassembled WGS sequence"/>
</dbReference>
<accession>A0AAU9UW60</accession>
<dbReference type="EMBL" id="CAKOGL010000025">
    <property type="protein sequence ID" value="CAH2102243.1"/>
    <property type="molecule type" value="Genomic_DNA"/>
</dbReference>
<feature type="transmembrane region" description="Helical" evidence="1">
    <location>
        <begin position="181"/>
        <end position="201"/>
    </location>
</feature>
<dbReference type="InterPro" id="IPR049352">
    <property type="entry name" value="Rost"/>
</dbReference>
<comment type="caution">
    <text evidence="2">The sequence shown here is derived from an EMBL/GenBank/DDBJ whole genome shotgun (WGS) entry which is preliminary data.</text>
</comment>
<keyword evidence="3" id="KW-1185">Reference proteome</keyword>
<proteinExistence type="predicted"/>
<keyword evidence="1" id="KW-1133">Transmembrane helix</keyword>
<evidence type="ECO:0000313" key="2">
    <source>
        <dbReference type="EMBL" id="CAH2102243.1"/>
    </source>
</evidence>
<dbReference type="Pfam" id="PF21534">
    <property type="entry name" value="Rost"/>
    <property type="match status" value="1"/>
</dbReference>
<name>A0AAU9UW60_EUPED</name>
<feature type="transmembrane region" description="Helical" evidence="1">
    <location>
        <begin position="221"/>
        <end position="248"/>
    </location>
</feature>
<dbReference type="AlphaFoldDB" id="A0AAU9UW60"/>
<evidence type="ECO:0008006" key="4">
    <source>
        <dbReference type="Google" id="ProtNLM"/>
    </source>
</evidence>
<feature type="transmembrane region" description="Helical" evidence="1">
    <location>
        <begin position="42"/>
        <end position="65"/>
    </location>
</feature>
<feature type="transmembrane region" description="Helical" evidence="1">
    <location>
        <begin position="118"/>
        <end position="139"/>
    </location>
</feature>
<keyword evidence="1" id="KW-0812">Transmembrane</keyword>
<reference evidence="2" key="1">
    <citation type="submission" date="2022-03" db="EMBL/GenBank/DDBJ databases">
        <authorList>
            <person name="Tunstrom K."/>
        </authorList>
    </citation>
    <scope>NUCLEOTIDE SEQUENCE</scope>
</reference>
<feature type="transmembrane region" description="Helical" evidence="1">
    <location>
        <begin position="71"/>
        <end position="97"/>
    </location>
</feature>
<organism evidence="2 3">
    <name type="scientific">Euphydryas editha</name>
    <name type="common">Edith's checkerspot</name>
    <dbReference type="NCBI Taxonomy" id="104508"/>
    <lineage>
        <taxon>Eukaryota</taxon>
        <taxon>Metazoa</taxon>
        <taxon>Ecdysozoa</taxon>
        <taxon>Arthropoda</taxon>
        <taxon>Hexapoda</taxon>
        <taxon>Insecta</taxon>
        <taxon>Pterygota</taxon>
        <taxon>Neoptera</taxon>
        <taxon>Endopterygota</taxon>
        <taxon>Lepidoptera</taxon>
        <taxon>Glossata</taxon>
        <taxon>Ditrysia</taxon>
        <taxon>Papilionoidea</taxon>
        <taxon>Nymphalidae</taxon>
        <taxon>Nymphalinae</taxon>
        <taxon>Euphydryas</taxon>
    </lineage>
</organism>
<gene>
    <name evidence="2" type="ORF">EEDITHA_LOCUS16905</name>
</gene>
<evidence type="ECO:0000256" key="1">
    <source>
        <dbReference type="SAM" id="Phobius"/>
    </source>
</evidence>